<comment type="caution">
    <text evidence="1">The sequence shown here is derived from an EMBL/GenBank/DDBJ whole genome shotgun (WGS) entry which is preliminary data.</text>
</comment>
<dbReference type="Proteomes" id="UP000480303">
    <property type="component" value="Unassembled WGS sequence"/>
</dbReference>
<reference evidence="1 2" key="1">
    <citation type="submission" date="2020-02" db="EMBL/GenBank/DDBJ databases">
        <title>Draft genome sequence of Lactococcus sp. Hs30E4-3.</title>
        <authorList>
            <person name="Noda S."/>
            <person name="Yuki M."/>
            <person name="Ohkuma M."/>
        </authorList>
    </citation>
    <scope>NUCLEOTIDE SEQUENCE [LARGE SCALE GENOMIC DNA]</scope>
    <source>
        <strain evidence="1 2">Hs30E4-3</strain>
    </source>
</reference>
<dbReference type="EMBL" id="BLLI01000052">
    <property type="protein sequence ID" value="GFH43027.1"/>
    <property type="molecule type" value="Genomic_DNA"/>
</dbReference>
<dbReference type="RefSeq" id="WP_172209465.1">
    <property type="nucleotide sequence ID" value="NZ_BLLI01000052.1"/>
</dbReference>
<keyword evidence="2" id="KW-1185">Reference proteome</keyword>
<gene>
    <name evidence="1" type="ORF">Hs30E_15780</name>
</gene>
<protein>
    <submittedName>
        <fullName evidence="1">Uncharacterized protein</fullName>
    </submittedName>
</protein>
<proteinExistence type="predicted"/>
<evidence type="ECO:0000313" key="1">
    <source>
        <dbReference type="EMBL" id="GFH43027.1"/>
    </source>
</evidence>
<evidence type="ECO:0000313" key="2">
    <source>
        <dbReference type="Proteomes" id="UP000480303"/>
    </source>
</evidence>
<dbReference type="AlphaFoldDB" id="A0A6A0BGW5"/>
<organism evidence="1 2">
    <name type="scientific">Pseudolactococcus hodotermopsidis</name>
    <dbReference type="NCBI Taxonomy" id="2709157"/>
    <lineage>
        <taxon>Bacteria</taxon>
        <taxon>Bacillati</taxon>
        <taxon>Bacillota</taxon>
        <taxon>Bacilli</taxon>
        <taxon>Lactobacillales</taxon>
        <taxon>Streptococcaceae</taxon>
        <taxon>Pseudolactococcus</taxon>
    </lineage>
</organism>
<accession>A0A6A0BGW5</accession>
<name>A0A6A0BGW5_9LACT</name>
<sequence length="60" mass="7045">MQIRIINSKIQYAKGEYTMTKYGVSNFLRQLNQNGVTKLDDESRENLKRLSRLAERGRLV</sequence>